<keyword evidence="2" id="KW-0808">Transferase</keyword>
<dbReference type="InterPro" id="IPR011009">
    <property type="entry name" value="Kinase-like_dom_sf"/>
</dbReference>
<dbReference type="PANTHER" id="PTHR11012:SF30">
    <property type="entry name" value="PROTEIN KINASE-LIKE DOMAIN-CONTAINING"/>
    <property type="match status" value="1"/>
</dbReference>
<evidence type="ECO:0000313" key="2">
    <source>
        <dbReference type="EMBL" id="KRT78400.1"/>
    </source>
</evidence>
<protein>
    <submittedName>
        <fullName evidence="2">Phosphotransferase</fullName>
    </submittedName>
</protein>
<feature type="domain" description="CHK kinase-like" evidence="1">
    <location>
        <begin position="148"/>
        <end position="298"/>
    </location>
</feature>
<evidence type="ECO:0000259" key="1">
    <source>
        <dbReference type="SMART" id="SM00587"/>
    </source>
</evidence>
<dbReference type="InterPro" id="IPR015897">
    <property type="entry name" value="CHK_kinase-like"/>
</dbReference>
<dbReference type="AlphaFoldDB" id="A0A0T6ATB2"/>
<accession>A0A0T6ATB2</accession>
<dbReference type="Gene3D" id="3.90.1200.10">
    <property type="match status" value="1"/>
</dbReference>
<sequence length="301" mass="35679">LNFVRHRIDHIRKNYQSLCNCYKMTIDLPLCTEEVDETLQKIFKNEKLKDPKVTFDAGSKLGEGFLAINAAVDVSDDNRKLHLFVKAAPKHLKLREISATEVAYTNELKFYEQIYPKIEQFYYEKTKESLEFAPKFYSGTNEHMKEILVMENLKRNGFQLNGVRNIFNEEQLIRIMEKYGEFHGTSFALKDQKEEIVDDLTNDIKHFVYMLFKSMGLSYIVKYRCNFLEKYLQAVEDAKVLEKVRFLKENLDKILENIKDFKGDYRTILHGDCWSNNIMLRKNKENQWDIRLIDFQGTCLN</sequence>
<dbReference type="SUPFAM" id="SSF56112">
    <property type="entry name" value="Protein kinase-like (PK-like)"/>
    <property type="match status" value="1"/>
</dbReference>
<evidence type="ECO:0000313" key="3">
    <source>
        <dbReference type="Proteomes" id="UP000051574"/>
    </source>
</evidence>
<dbReference type="EMBL" id="LJIG01022849">
    <property type="protein sequence ID" value="KRT78400.1"/>
    <property type="molecule type" value="Genomic_DNA"/>
</dbReference>
<dbReference type="InterPro" id="IPR004119">
    <property type="entry name" value="EcKL"/>
</dbReference>
<feature type="non-terminal residue" evidence="2">
    <location>
        <position position="301"/>
    </location>
</feature>
<organism evidence="2 3">
    <name type="scientific">Oryctes borbonicus</name>
    <dbReference type="NCBI Taxonomy" id="1629725"/>
    <lineage>
        <taxon>Eukaryota</taxon>
        <taxon>Metazoa</taxon>
        <taxon>Ecdysozoa</taxon>
        <taxon>Arthropoda</taxon>
        <taxon>Hexapoda</taxon>
        <taxon>Insecta</taxon>
        <taxon>Pterygota</taxon>
        <taxon>Neoptera</taxon>
        <taxon>Endopterygota</taxon>
        <taxon>Coleoptera</taxon>
        <taxon>Polyphaga</taxon>
        <taxon>Scarabaeiformia</taxon>
        <taxon>Scarabaeidae</taxon>
        <taxon>Dynastinae</taxon>
        <taxon>Oryctes</taxon>
    </lineage>
</organism>
<comment type="caution">
    <text evidence="2">The sequence shown here is derived from an EMBL/GenBank/DDBJ whole genome shotgun (WGS) entry which is preliminary data.</text>
</comment>
<dbReference type="SMART" id="SM00587">
    <property type="entry name" value="CHK"/>
    <property type="match status" value="1"/>
</dbReference>
<reference evidence="2 3" key="1">
    <citation type="submission" date="2015-09" db="EMBL/GenBank/DDBJ databases">
        <title>Draft genome of the scarab beetle Oryctes borbonicus.</title>
        <authorList>
            <person name="Meyer J.M."/>
            <person name="Markov G.V."/>
            <person name="Baskaran P."/>
            <person name="Herrmann M."/>
            <person name="Sommer R.J."/>
            <person name="Roedelsperger C."/>
        </authorList>
    </citation>
    <scope>NUCLEOTIDE SEQUENCE [LARGE SCALE GENOMIC DNA]</scope>
    <source>
        <strain evidence="2">OB123</strain>
        <tissue evidence="2">Whole animal</tissue>
    </source>
</reference>
<proteinExistence type="predicted"/>
<name>A0A0T6ATB2_9SCAR</name>
<dbReference type="Proteomes" id="UP000051574">
    <property type="component" value="Unassembled WGS sequence"/>
</dbReference>
<dbReference type="OrthoDB" id="6739446at2759"/>
<dbReference type="PANTHER" id="PTHR11012">
    <property type="entry name" value="PROTEIN KINASE-LIKE DOMAIN-CONTAINING"/>
    <property type="match status" value="1"/>
</dbReference>
<feature type="non-terminal residue" evidence="2">
    <location>
        <position position="1"/>
    </location>
</feature>
<gene>
    <name evidence="2" type="ORF">AMK59_7340</name>
</gene>
<dbReference type="GO" id="GO:0016740">
    <property type="term" value="F:transferase activity"/>
    <property type="evidence" value="ECO:0007669"/>
    <property type="project" value="UniProtKB-KW"/>
</dbReference>
<dbReference type="Pfam" id="PF02958">
    <property type="entry name" value="EcKL"/>
    <property type="match status" value="1"/>
</dbReference>
<keyword evidence="3" id="KW-1185">Reference proteome</keyword>